<accession>A0ABV5DJG8</accession>
<dbReference type="Proteomes" id="UP001585018">
    <property type="component" value="Unassembled WGS sequence"/>
</dbReference>
<sequence length="86" mass="10022">MSPFKWRSQYPLPARTVKILRFGRWFHGGFTVLWCLLLIDTITGDESRVAIVKAAACAVMFSLFFLGTLRTLRRHRQEEEVMRPGH</sequence>
<name>A0ABV5DJG8_9ACTN</name>
<feature type="transmembrane region" description="Helical" evidence="1">
    <location>
        <begin position="25"/>
        <end position="44"/>
    </location>
</feature>
<dbReference type="EMBL" id="JAYMRR010000018">
    <property type="protein sequence ID" value="MFB8752666.1"/>
    <property type="molecule type" value="Genomic_DNA"/>
</dbReference>
<feature type="transmembrane region" description="Helical" evidence="1">
    <location>
        <begin position="50"/>
        <end position="69"/>
    </location>
</feature>
<gene>
    <name evidence="2" type="ORF">VSS30_27995</name>
</gene>
<comment type="caution">
    <text evidence="2">The sequence shown here is derived from an EMBL/GenBank/DDBJ whole genome shotgun (WGS) entry which is preliminary data.</text>
</comment>
<protein>
    <submittedName>
        <fullName evidence="2">Uncharacterized protein</fullName>
    </submittedName>
</protein>
<keyword evidence="1" id="KW-0812">Transmembrane</keyword>
<evidence type="ECO:0000256" key="1">
    <source>
        <dbReference type="SAM" id="Phobius"/>
    </source>
</evidence>
<dbReference type="RefSeq" id="WP_376719784.1">
    <property type="nucleotide sequence ID" value="NZ_JAYMRR010000018.1"/>
</dbReference>
<keyword evidence="1" id="KW-1133">Transmembrane helix</keyword>
<keyword evidence="3" id="KW-1185">Reference proteome</keyword>
<reference evidence="2 3" key="1">
    <citation type="submission" date="2024-01" db="EMBL/GenBank/DDBJ databases">
        <title>Genome mining of biosynthetic gene clusters to explore secondary metabolites of Streptomyces sp.</title>
        <authorList>
            <person name="Baig A."/>
            <person name="Ajitkumar Shintre N."/>
            <person name="Kumar H."/>
            <person name="Anbarasu A."/>
            <person name="Ramaiah S."/>
        </authorList>
    </citation>
    <scope>NUCLEOTIDE SEQUENCE [LARGE SCALE GENOMIC DNA]</scope>
    <source>
        <strain evidence="2 3">A03</strain>
    </source>
</reference>
<keyword evidence="1" id="KW-0472">Membrane</keyword>
<evidence type="ECO:0000313" key="3">
    <source>
        <dbReference type="Proteomes" id="UP001585018"/>
    </source>
</evidence>
<organism evidence="2 3">
    <name type="scientific">Streptomyces parvulus</name>
    <dbReference type="NCBI Taxonomy" id="146923"/>
    <lineage>
        <taxon>Bacteria</taxon>
        <taxon>Bacillati</taxon>
        <taxon>Actinomycetota</taxon>
        <taxon>Actinomycetes</taxon>
        <taxon>Kitasatosporales</taxon>
        <taxon>Streptomycetaceae</taxon>
        <taxon>Streptomyces</taxon>
    </lineage>
</organism>
<proteinExistence type="predicted"/>
<evidence type="ECO:0000313" key="2">
    <source>
        <dbReference type="EMBL" id="MFB8752666.1"/>
    </source>
</evidence>